<proteinExistence type="predicted"/>
<accession>A0ABR1YAZ2</accession>
<sequence length="226" mass="25565">MSRWPSPQREDVDLKSRMKWKIALDSGLQREMATGFAAPCASVRSHHSHQQRSHKANDLIPCPTSCLTPLISLFILILLWKTAQRYAGPPAKRVPRKHSLNLQLFASTSGLLSWFKSSCKGLSVNPEANNLEHDEGSTQAAHTGAIHGRAENFEGPRRQPTAATRIFWSVGRSRLSKLFLVFLLHDSLWTMYIQERRRLMAWSSLVWCDAFVCQVAQNLAATERQC</sequence>
<name>A0ABR1YAZ2_9PEZI</name>
<keyword evidence="2" id="KW-1185">Reference proteome</keyword>
<protein>
    <submittedName>
        <fullName evidence="1">Uncharacterized protein</fullName>
    </submittedName>
</protein>
<comment type="caution">
    <text evidence="1">The sequence shown here is derived from an EMBL/GenBank/DDBJ whole genome shotgun (WGS) entry which is preliminary data.</text>
</comment>
<evidence type="ECO:0000313" key="1">
    <source>
        <dbReference type="EMBL" id="KAK8223090.1"/>
    </source>
</evidence>
<gene>
    <name evidence="1" type="ORF">HDK90DRAFT_112015</name>
</gene>
<reference evidence="1 2" key="1">
    <citation type="submission" date="2024-04" db="EMBL/GenBank/DDBJ databases">
        <title>Phyllosticta paracitricarpa is synonymous to the EU quarantine fungus P. citricarpa based on phylogenomic analyses.</title>
        <authorList>
            <consortium name="Lawrence Berkeley National Laboratory"/>
            <person name="Van Ingen-Buijs V.A."/>
            <person name="Van Westerhoven A.C."/>
            <person name="Haridas S."/>
            <person name="Skiadas P."/>
            <person name="Martin F."/>
            <person name="Groenewald J.Z."/>
            <person name="Crous P.W."/>
            <person name="Seidl M.F."/>
        </authorList>
    </citation>
    <scope>NUCLEOTIDE SEQUENCE [LARGE SCALE GENOMIC DNA]</scope>
    <source>
        <strain evidence="1 2">CBS 123374</strain>
    </source>
</reference>
<dbReference type="Proteomes" id="UP001492380">
    <property type="component" value="Unassembled WGS sequence"/>
</dbReference>
<evidence type="ECO:0000313" key="2">
    <source>
        <dbReference type="Proteomes" id="UP001492380"/>
    </source>
</evidence>
<dbReference type="EMBL" id="JBBWRZ010000014">
    <property type="protein sequence ID" value="KAK8223090.1"/>
    <property type="molecule type" value="Genomic_DNA"/>
</dbReference>
<organism evidence="1 2">
    <name type="scientific">Phyllosticta capitalensis</name>
    <dbReference type="NCBI Taxonomy" id="121624"/>
    <lineage>
        <taxon>Eukaryota</taxon>
        <taxon>Fungi</taxon>
        <taxon>Dikarya</taxon>
        <taxon>Ascomycota</taxon>
        <taxon>Pezizomycotina</taxon>
        <taxon>Dothideomycetes</taxon>
        <taxon>Dothideomycetes incertae sedis</taxon>
        <taxon>Botryosphaeriales</taxon>
        <taxon>Phyllostictaceae</taxon>
        <taxon>Phyllosticta</taxon>
    </lineage>
</organism>